<organism evidence="1 2">
    <name type="scientific">Sinorhizobium mexicanum</name>
    <dbReference type="NCBI Taxonomy" id="375549"/>
    <lineage>
        <taxon>Bacteria</taxon>
        <taxon>Pseudomonadati</taxon>
        <taxon>Pseudomonadota</taxon>
        <taxon>Alphaproteobacteria</taxon>
        <taxon>Hyphomicrobiales</taxon>
        <taxon>Rhizobiaceae</taxon>
        <taxon>Sinorhizobium/Ensifer group</taxon>
        <taxon>Sinorhizobium</taxon>
    </lineage>
</organism>
<reference evidence="1 2" key="1">
    <citation type="submission" date="2019-06" db="EMBL/GenBank/DDBJ databases">
        <title>Complete genome sequence of Ensifer mexicanus ITTG R7 isolated from nodules of Acacia angustissima (Mill.) Kuntze.</title>
        <authorList>
            <person name="Rincon-Rosales R."/>
            <person name="Rogel M.A."/>
            <person name="Guerrero G."/>
            <person name="Rincon-Molina C.I."/>
            <person name="Lopez-Lopez A."/>
            <person name="Martinez-Romero E."/>
        </authorList>
    </citation>
    <scope>NUCLEOTIDE SEQUENCE [LARGE SCALE GENOMIC DNA]</scope>
    <source>
        <strain evidence="1 2">ITTG R7</strain>
        <plasmid evidence="2">pemeittgr7a</plasmid>
    </source>
</reference>
<keyword evidence="1" id="KW-0614">Plasmid</keyword>
<geneLocation type="plasmid" evidence="2">
    <name>pemeittgr7a</name>
</geneLocation>
<dbReference type="Proteomes" id="UP000510721">
    <property type="component" value="Plasmid pEmeITTGR7a"/>
</dbReference>
<evidence type="ECO:0000313" key="2">
    <source>
        <dbReference type="Proteomes" id="UP000510721"/>
    </source>
</evidence>
<sequence>MENADFEAALAALPEGYSEGIYKGRRYGVSFRRSDDGRRNSLFARELAGTDIVSFNLYWLGSGNPSLKPCEMSAEKVRDFVSGFRLSASSAAVHRSKCPKSA</sequence>
<protein>
    <submittedName>
        <fullName evidence="1">Uncharacterized protein</fullName>
    </submittedName>
</protein>
<name>A0A859QPT8_9HYPH</name>
<keyword evidence="2" id="KW-1185">Reference proteome</keyword>
<dbReference type="EMBL" id="CP041239">
    <property type="protein sequence ID" value="QLL64097.1"/>
    <property type="molecule type" value="Genomic_DNA"/>
</dbReference>
<evidence type="ECO:0000313" key="1">
    <source>
        <dbReference type="EMBL" id="QLL64097.1"/>
    </source>
</evidence>
<proteinExistence type="predicted"/>
<dbReference type="KEGG" id="emx:FKV68_21840"/>
<dbReference type="RefSeq" id="WP_245182067.1">
    <property type="nucleotide sequence ID" value="NZ_CP041239.1"/>
</dbReference>
<dbReference type="AlphaFoldDB" id="A0A859QPT8"/>
<accession>A0A859QPT8</accession>
<gene>
    <name evidence="1" type="ORF">FKV68_21840</name>
</gene>